<dbReference type="GO" id="GO:0003824">
    <property type="term" value="F:catalytic activity"/>
    <property type="evidence" value="ECO:0007669"/>
    <property type="project" value="InterPro"/>
</dbReference>
<accession>A0A8J8MGS8</accession>
<dbReference type="InterPro" id="IPR013785">
    <property type="entry name" value="Aldolase_TIM"/>
</dbReference>
<dbReference type="PANTHER" id="PTHR43583:SF2">
    <property type="entry name" value="THIAZOLE BIOSYNTHESIS PROTEIN"/>
    <property type="match status" value="1"/>
</dbReference>
<dbReference type="InterPro" id="IPR010722">
    <property type="entry name" value="BATS_dom"/>
</dbReference>
<dbReference type="InterPro" id="IPR007197">
    <property type="entry name" value="rSAM"/>
</dbReference>
<dbReference type="NCBIfam" id="TIGR03955">
    <property type="entry name" value="rSAM_HydG"/>
    <property type="match status" value="1"/>
</dbReference>
<dbReference type="SFLD" id="SFLDS00029">
    <property type="entry name" value="Radical_SAM"/>
    <property type="match status" value="1"/>
</dbReference>
<keyword evidence="6" id="KW-0411">Iron-sulfur</keyword>
<dbReference type="Pfam" id="PF04055">
    <property type="entry name" value="Radical_SAM"/>
    <property type="match status" value="1"/>
</dbReference>
<dbReference type="InterPro" id="IPR058240">
    <property type="entry name" value="rSAM_sf"/>
</dbReference>
<evidence type="ECO:0000256" key="3">
    <source>
        <dbReference type="ARBA" id="ARBA00022691"/>
    </source>
</evidence>
<dbReference type="EMBL" id="CP058649">
    <property type="protein sequence ID" value="QUI21048.1"/>
    <property type="molecule type" value="Genomic_DNA"/>
</dbReference>
<dbReference type="SFLD" id="SFLDF00319">
    <property type="entry name" value="Fe_hydrogenase_maturase_(HydG"/>
    <property type="match status" value="1"/>
</dbReference>
<evidence type="ECO:0000256" key="2">
    <source>
        <dbReference type="ARBA" id="ARBA00022485"/>
    </source>
</evidence>
<reference evidence="8" key="1">
    <citation type="submission" date="2020-07" db="EMBL/GenBank/DDBJ databases">
        <title>Vallitalea pronyensis genome.</title>
        <authorList>
            <person name="Postec A."/>
        </authorList>
    </citation>
    <scope>NUCLEOTIDE SEQUENCE</scope>
    <source>
        <strain evidence="8">FatNI3</strain>
    </source>
</reference>
<dbReference type="KEGG" id="vpy:HZI73_01490"/>
<evidence type="ECO:0000313" key="8">
    <source>
        <dbReference type="EMBL" id="QUI21048.1"/>
    </source>
</evidence>
<feature type="domain" description="Radical SAM core" evidence="7">
    <location>
        <begin position="68"/>
        <end position="300"/>
    </location>
</feature>
<evidence type="ECO:0000256" key="1">
    <source>
        <dbReference type="ARBA" id="ARBA00001966"/>
    </source>
</evidence>
<comment type="cofactor">
    <cofactor evidence="1">
        <name>[4Fe-4S] cluster</name>
        <dbReference type="ChEBI" id="CHEBI:49883"/>
    </cofactor>
</comment>
<name>A0A8J8MGS8_9FIRM</name>
<evidence type="ECO:0000256" key="6">
    <source>
        <dbReference type="ARBA" id="ARBA00023014"/>
    </source>
</evidence>
<dbReference type="InterPro" id="IPR024007">
    <property type="entry name" value="FeFe-hyd_mat_HydG"/>
</dbReference>
<sequence length="458" mass="52368">MFIHHDYINDLLHETADVSHEEIQDVLNVAKEKKGLTHKQIATLLNIEDHDQLQELFKIAGEIKHDIYGNRVVVFAPLYVSNYCVNNCKYCGYKRDNTFARKKLTREEIQNQVKVLERMGHKRLALEAGEDPVNCDIEYILDAIDAIYTTENKNGVIRRVNVNIAATTVENYKRLKDAQIGTYILFQETYHKPTYEAMHPQSLKGDYAYHLHAFDRAMEGGIDDVGGGVLFGLYDYKFEILSLMLHNDHLEEKFGVGFHTISVPRIKKAEGVDLDMYPHMVDDRTFKKLVAIIRLAVPFTGIILSTRETAAIRKELLQYGISQVSAGSCTEVGGYNDEDHQDMGTQFTLEDHRTPLEVLKGLVGDDYIPSYCTACYRKGRTGDRFMRLAKSGQIHHVCTPNALMTLAEYILDYGDKELHEHGFDLIQKEIDKIDNEKVKTLVKNNIEKMKVGARDLYI</sequence>
<dbReference type="Proteomes" id="UP000683246">
    <property type="component" value="Chromosome"/>
</dbReference>
<evidence type="ECO:0000313" key="9">
    <source>
        <dbReference type="Proteomes" id="UP000683246"/>
    </source>
</evidence>
<dbReference type="PANTHER" id="PTHR43583">
    <property type="entry name" value="2-IMINOACETATE SYNTHASE"/>
    <property type="match status" value="1"/>
</dbReference>
<proteinExistence type="predicted"/>
<keyword evidence="2" id="KW-0004">4Fe-4S</keyword>
<keyword evidence="9" id="KW-1185">Reference proteome</keyword>
<dbReference type="GO" id="GO:0046872">
    <property type="term" value="F:metal ion binding"/>
    <property type="evidence" value="ECO:0007669"/>
    <property type="project" value="UniProtKB-KW"/>
</dbReference>
<gene>
    <name evidence="8" type="primary">hydG</name>
    <name evidence="8" type="ORF">HZI73_01490</name>
</gene>
<dbReference type="InterPro" id="IPR034428">
    <property type="entry name" value="ThiH/NoCL/HydG-like"/>
</dbReference>
<evidence type="ECO:0000256" key="4">
    <source>
        <dbReference type="ARBA" id="ARBA00022723"/>
    </source>
</evidence>
<dbReference type="SUPFAM" id="SSF102114">
    <property type="entry name" value="Radical SAM enzymes"/>
    <property type="match status" value="1"/>
</dbReference>
<protein>
    <submittedName>
        <fullName evidence="8">[FeFe] hydrogenase H-cluster radical SAM maturase HydG</fullName>
    </submittedName>
</protein>
<dbReference type="Gene3D" id="3.20.20.70">
    <property type="entry name" value="Aldolase class I"/>
    <property type="match status" value="1"/>
</dbReference>
<dbReference type="PROSITE" id="PS51918">
    <property type="entry name" value="RADICAL_SAM"/>
    <property type="match status" value="1"/>
</dbReference>
<dbReference type="AlphaFoldDB" id="A0A8J8MGS8"/>
<dbReference type="GO" id="GO:0051539">
    <property type="term" value="F:4 iron, 4 sulfur cluster binding"/>
    <property type="evidence" value="ECO:0007669"/>
    <property type="project" value="UniProtKB-KW"/>
</dbReference>
<dbReference type="GO" id="GO:0042364">
    <property type="term" value="P:water-soluble vitamin biosynthetic process"/>
    <property type="evidence" value="ECO:0007669"/>
    <property type="project" value="UniProtKB-ARBA"/>
</dbReference>
<dbReference type="SFLD" id="SFLDG01081">
    <property type="entry name" value="cleavage_of_the_Ca-Cb_bond_in"/>
    <property type="match status" value="1"/>
</dbReference>
<dbReference type="Pfam" id="PF06968">
    <property type="entry name" value="BATS"/>
    <property type="match status" value="1"/>
</dbReference>
<dbReference type="SMART" id="SM00876">
    <property type="entry name" value="BATS"/>
    <property type="match status" value="1"/>
</dbReference>
<keyword evidence="5" id="KW-0408">Iron</keyword>
<dbReference type="RefSeq" id="WP_212696507.1">
    <property type="nucleotide sequence ID" value="NZ_CP058649.1"/>
</dbReference>
<evidence type="ECO:0000259" key="7">
    <source>
        <dbReference type="PROSITE" id="PS51918"/>
    </source>
</evidence>
<evidence type="ECO:0000256" key="5">
    <source>
        <dbReference type="ARBA" id="ARBA00023004"/>
    </source>
</evidence>
<dbReference type="SFLD" id="SFLDG01060">
    <property type="entry name" value="BATS_domain_containing"/>
    <property type="match status" value="1"/>
</dbReference>
<organism evidence="8 9">
    <name type="scientific">Vallitalea pronyensis</name>
    <dbReference type="NCBI Taxonomy" id="1348613"/>
    <lineage>
        <taxon>Bacteria</taxon>
        <taxon>Bacillati</taxon>
        <taxon>Bacillota</taxon>
        <taxon>Clostridia</taxon>
        <taxon>Lachnospirales</taxon>
        <taxon>Vallitaleaceae</taxon>
        <taxon>Vallitalea</taxon>
    </lineage>
</organism>
<keyword evidence="4" id="KW-0479">Metal-binding</keyword>
<keyword evidence="3" id="KW-0949">S-adenosyl-L-methionine</keyword>
<dbReference type="GO" id="GO:0044272">
    <property type="term" value="P:sulfur compound biosynthetic process"/>
    <property type="evidence" value="ECO:0007669"/>
    <property type="project" value="UniProtKB-ARBA"/>
</dbReference>